<dbReference type="PROSITE" id="PS51750">
    <property type="entry name" value="BRO_N"/>
    <property type="match status" value="1"/>
</dbReference>
<evidence type="ECO:0000313" key="1">
    <source>
        <dbReference type="EMBL" id="CAB3983701.1"/>
    </source>
</evidence>
<dbReference type="PANTHER" id="PTHR36180">
    <property type="entry name" value="DNA-BINDING PROTEIN-RELATED-RELATED"/>
    <property type="match status" value="1"/>
</dbReference>
<dbReference type="PANTHER" id="PTHR36180:SF2">
    <property type="entry name" value="BRO FAMILY PROTEIN"/>
    <property type="match status" value="1"/>
</dbReference>
<organism evidence="1 2">
    <name type="scientific">Paramuricea clavata</name>
    <name type="common">Red gorgonian</name>
    <name type="synonym">Violescent sea-whip</name>
    <dbReference type="NCBI Taxonomy" id="317549"/>
    <lineage>
        <taxon>Eukaryota</taxon>
        <taxon>Metazoa</taxon>
        <taxon>Cnidaria</taxon>
        <taxon>Anthozoa</taxon>
        <taxon>Octocorallia</taxon>
        <taxon>Malacalcyonacea</taxon>
        <taxon>Plexauridae</taxon>
        <taxon>Paramuricea</taxon>
    </lineage>
</organism>
<dbReference type="Gene3D" id="3.40.1350.10">
    <property type="match status" value="1"/>
</dbReference>
<comment type="caution">
    <text evidence="1">The sequence shown here is derived from an EMBL/GenBank/DDBJ whole genome shotgun (WGS) entry which is preliminary data.</text>
</comment>
<protein>
    <submittedName>
        <fullName evidence="1">Uncharacterized protein</fullName>
    </submittedName>
</protein>
<dbReference type="EMBL" id="CACRXK020000644">
    <property type="protein sequence ID" value="CAB3983701.1"/>
    <property type="molecule type" value="Genomic_DNA"/>
</dbReference>
<gene>
    <name evidence="1" type="ORF">PACLA_8A009443</name>
</gene>
<name>A0A7D9DG43_PARCT</name>
<keyword evidence="2" id="KW-1185">Reference proteome</keyword>
<dbReference type="AlphaFoldDB" id="A0A7D9DG43"/>
<dbReference type="OrthoDB" id="7468926at2759"/>
<dbReference type="SMART" id="SM01040">
    <property type="entry name" value="Bro-N"/>
    <property type="match status" value="1"/>
</dbReference>
<dbReference type="InterPro" id="IPR003497">
    <property type="entry name" value="BRO_N_domain"/>
</dbReference>
<accession>A0A7D9DG43</accession>
<sequence>MEQIFDNRKLNVSVRTVRWGEGILFYGKDVAESLGYADPKKAVRKHVWLKNKTTIGESTKRDNLSLLLKGHPGKGDDLSLLLKGHPSTVLIMEQGLYQLLFKSKLPIAEAFQDWVINEVLPSIRKTGQYKVPENNQICGNQMMLKNETDLHYAVVKYIRKYHPEAQIIPGLGEYQKTSGLRCDAWKKGYKGGQPDIVLMNACNGFHGYVLELKTPKSNGVLRENQRLLLKSLNDGGYQTLISDDYTEIILDLAEYFREN</sequence>
<dbReference type="Proteomes" id="UP001152795">
    <property type="component" value="Unassembled WGS sequence"/>
</dbReference>
<evidence type="ECO:0000313" key="2">
    <source>
        <dbReference type="Proteomes" id="UP001152795"/>
    </source>
</evidence>
<proteinExistence type="predicted"/>
<dbReference type="GO" id="GO:0003676">
    <property type="term" value="F:nucleic acid binding"/>
    <property type="evidence" value="ECO:0007669"/>
    <property type="project" value="InterPro"/>
</dbReference>
<dbReference type="InterPro" id="IPR011856">
    <property type="entry name" value="tRNA_endonuc-like_dom_sf"/>
</dbReference>
<dbReference type="Pfam" id="PF02498">
    <property type="entry name" value="Bro-N"/>
    <property type="match status" value="1"/>
</dbReference>
<reference evidence="1" key="1">
    <citation type="submission" date="2020-04" db="EMBL/GenBank/DDBJ databases">
        <authorList>
            <person name="Alioto T."/>
            <person name="Alioto T."/>
            <person name="Gomez Garrido J."/>
        </authorList>
    </citation>
    <scope>NUCLEOTIDE SEQUENCE</scope>
    <source>
        <strain evidence="1">A484AB</strain>
    </source>
</reference>